<dbReference type="InParanoid" id="A0A540VCB5"/>
<protein>
    <submittedName>
        <fullName evidence="1">Extracellular solute-binding protein</fullName>
    </submittedName>
</protein>
<accession>A0A540VCB5</accession>
<sequence length="477" mass="53351">MRSTPMPVDAGFMSLQTQNHKEVLPMSTPISRRTFLRFSGALVTGSLLAACSAPEAAAPQTGSEGGEATASSDTIKLIWDTFRGPGTGWNEERIETFKELHPNIDIEFRPLTGSSQQDNYGKMYAMHAAGDLGDIIAFDPSHYHFWRAIDKGIIGPMDELMEADDLDLSQWFEQFITIQRYKGKIYGLPSWGWAGHDTMVINKRHFEEAGIEPPDPMGHETSMETYGEWARTFYKEGERFGMAFPYSESAVAVLCRIWNTTFINEEGTRCLILDDERAQAAFRWLYDLAVVDKVLPSPGGDLNVAAAQLEGKITMNWAGSLNVRNFDRDIQDPSIAEAWQGLFPTREDGRFPCQIRGGTWNINASSAHPQEAYEFIKHITNFEGCLGFNLVAGQGALVRPDVLDELVKQNPIHEWFIPNLENGIPAYAPANSRGREYTDAITQRVQLLLDPNDPIPFEQGLEDLHKAVQDVLDMDPA</sequence>
<dbReference type="InterPro" id="IPR006059">
    <property type="entry name" value="SBP"/>
</dbReference>
<proteinExistence type="predicted"/>
<dbReference type="InterPro" id="IPR006311">
    <property type="entry name" value="TAT_signal"/>
</dbReference>
<dbReference type="Proteomes" id="UP000317371">
    <property type="component" value="Unassembled WGS sequence"/>
</dbReference>
<evidence type="ECO:0000313" key="2">
    <source>
        <dbReference type="Proteomes" id="UP000317371"/>
    </source>
</evidence>
<organism evidence="1 2">
    <name type="scientific">Litorilinea aerophila</name>
    <dbReference type="NCBI Taxonomy" id="1204385"/>
    <lineage>
        <taxon>Bacteria</taxon>
        <taxon>Bacillati</taxon>
        <taxon>Chloroflexota</taxon>
        <taxon>Caldilineae</taxon>
        <taxon>Caldilineales</taxon>
        <taxon>Caldilineaceae</taxon>
        <taxon>Litorilinea</taxon>
    </lineage>
</organism>
<dbReference type="InterPro" id="IPR050490">
    <property type="entry name" value="Bact_solute-bd_prot1"/>
</dbReference>
<dbReference type="Pfam" id="PF13416">
    <property type="entry name" value="SBP_bac_8"/>
    <property type="match status" value="1"/>
</dbReference>
<name>A0A540VCB5_9CHLR</name>
<dbReference type="PROSITE" id="PS51318">
    <property type="entry name" value="TAT"/>
    <property type="match status" value="1"/>
</dbReference>
<evidence type="ECO:0000313" key="1">
    <source>
        <dbReference type="EMBL" id="TQE94404.1"/>
    </source>
</evidence>
<dbReference type="AlphaFoldDB" id="A0A540VCB5"/>
<dbReference type="SUPFAM" id="SSF53850">
    <property type="entry name" value="Periplasmic binding protein-like II"/>
    <property type="match status" value="1"/>
</dbReference>
<dbReference type="OrthoDB" id="94797at2"/>
<dbReference type="PANTHER" id="PTHR43649:SF12">
    <property type="entry name" value="DIACETYLCHITOBIOSE BINDING PROTEIN DASA"/>
    <property type="match status" value="1"/>
</dbReference>
<keyword evidence="2" id="KW-1185">Reference proteome</keyword>
<dbReference type="Gene3D" id="3.40.190.10">
    <property type="entry name" value="Periplasmic binding protein-like II"/>
    <property type="match status" value="1"/>
</dbReference>
<gene>
    <name evidence="1" type="ORF">FKZ61_16865</name>
</gene>
<dbReference type="EMBL" id="VIGC01000024">
    <property type="protein sequence ID" value="TQE94404.1"/>
    <property type="molecule type" value="Genomic_DNA"/>
</dbReference>
<reference evidence="1 2" key="1">
    <citation type="submission" date="2019-06" db="EMBL/GenBank/DDBJ databases">
        <title>Genome sequence of Litorilinea aerophila BAA-2444.</title>
        <authorList>
            <person name="Maclea K.S."/>
            <person name="Maurais E.G."/>
            <person name="Iannazzi L.C."/>
        </authorList>
    </citation>
    <scope>NUCLEOTIDE SEQUENCE [LARGE SCALE GENOMIC DNA]</scope>
    <source>
        <strain evidence="1 2">ATCC BAA-2444</strain>
    </source>
</reference>
<comment type="caution">
    <text evidence="1">The sequence shown here is derived from an EMBL/GenBank/DDBJ whole genome shotgun (WGS) entry which is preliminary data.</text>
</comment>
<dbReference type="PANTHER" id="PTHR43649">
    <property type="entry name" value="ARABINOSE-BINDING PROTEIN-RELATED"/>
    <property type="match status" value="1"/>
</dbReference>